<organism evidence="2 3">
    <name type="scientific">Streptomyces morookaense</name>
    <name type="common">Streptoverticillium morookaense</name>
    <dbReference type="NCBI Taxonomy" id="1970"/>
    <lineage>
        <taxon>Bacteria</taxon>
        <taxon>Bacillati</taxon>
        <taxon>Actinomycetota</taxon>
        <taxon>Actinomycetes</taxon>
        <taxon>Kitasatosporales</taxon>
        <taxon>Streptomycetaceae</taxon>
        <taxon>Streptomyces</taxon>
    </lineage>
</organism>
<keyword evidence="3" id="KW-1185">Reference proteome</keyword>
<proteinExistence type="predicted"/>
<name>A0A7Y7B0B9_STRMO</name>
<accession>A0A7Y7B0B9</accession>
<comment type="caution">
    <text evidence="2">The sequence shown here is derived from an EMBL/GenBank/DDBJ whole genome shotgun (WGS) entry which is preliminary data.</text>
</comment>
<dbReference type="Proteomes" id="UP000587462">
    <property type="component" value="Unassembled WGS sequence"/>
</dbReference>
<sequence>MSKATWFKSSYSEQQGGNCVEVCHPKSSRHAALLEDPRPHIRIRDSKNPTLHPLTIPAPAWAAFVAGLRAS</sequence>
<dbReference type="AlphaFoldDB" id="A0A7Y7B0B9"/>
<evidence type="ECO:0000313" key="3">
    <source>
        <dbReference type="Proteomes" id="UP000587462"/>
    </source>
</evidence>
<protein>
    <submittedName>
        <fullName evidence="2">DUF397 domain-containing protein</fullName>
    </submittedName>
</protein>
<dbReference type="Pfam" id="PF04149">
    <property type="entry name" value="DUF397"/>
    <property type="match status" value="1"/>
</dbReference>
<dbReference type="EMBL" id="JABBXF010000002">
    <property type="protein sequence ID" value="NVK76301.1"/>
    <property type="molecule type" value="Genomic_DNA"/>
</dbReference>
<feature type="domain" description="DUF397" evidence="1">
    <location>
        <begin position="4"/>
        <end position="69"/>
    </location>
</feature>
<evidence type="ECO:0000259" key="1">
    <source>
        <dbReference type="Pfam" id="PF04149"/>
    </source>
</evidence>
<evidence type="ECO:0000313" key="2">
    <source>
        <dbReference type="EMBL" id="NVK76301.1"/>
    </source>
</evidence>
<dbReference type="InterPro" id="IPR007278">
    <property type="entry name" value="DUF397"/>
</dbReference>
<reference evidence="2 3" key="1">
    <citation type="submission" date="2020-04" db="EMBL/GenBank/DDBJ databases">
        <title>Draft Genome Sequence of Streptomyces morookaense DSM 40503, an 8-azaguanine-producing strain.</title>
        <authorList>
            <person name="Qi J."/>
            <person name="Gao J.-M."/>
        </authorList>
    </citation>
    <scope>NUCLEOTIDE SEQUENCE [LARGE SCALE GENOMIC DNA]</scope>
    <source>
        <strain evidence="2 3">DSM 40503</strain>
    </source>
</reference>
<gene>
    <name evidence="2" type="ORF">HG542_01345</name>
</gene>